<evidence type="ECO:0000313" key="3">
    <source>
        <dbReference type="EMBL" id="AEJ43693.1"/>
    </source>
</evidence>
<keyword evidence="1" id="KW-0175">Coiled coil</keyword>
<proteinExistence type="predicted"/>
<protein>
    <submittedName>
        <fullName evidence="3">ParB domain protein nuclease</fullName>
    </submittedName>
</protein>
<dbReference type="KEGG" id="aad:TC41_1768"/>
<dbReference type="STRING" id="1048834.TC41_1768"/>
<dbReference type="HOGENOM" id="CLU_629515_0_0_9"/>
<dbReference type="PANTHER" id="PTHR33375:SF1">
    <property type="entry name" value="CHROMOSOME-PARTITIONING PROTEIN PARB-RELATED"/>
    <property type="match status" value="1"/>
</dbReference>
<dbReference type="PATRIC" id="fig|1048834.4.peg.1677"/>
<dbReference type="InterPro" id="IPR003115">
    <property type="entry name" value="ParB_N"/>
</dbReference>
<gene>
    <name evidence="3" type="ordered locus">TC41_1768</name>
</gene>
<dbReference type="Pfam" id="PF02195">
    <property type="entry name" value="ParB_N"/>
    <property type="match status" value="1"/>
</dbReference>
<name>F8ILC7_ALIAT</name>
<sequence length="463" mass="54022">MPRINEEAIPMNLIHIDRLKPHPKNADYYADLTGEKYEELKRSIEVHGIRDPLKILPDGTILAGHQRYRIARELGIEQVPVAIYDVSPEEAEYLLIADNEERRGEDNDPMRKARRAKFLAEYWGVRHGGTRNASSSEVPSRQIGDLKTLKDIAEVVGESERTTERLLKLNNLIPELQTLVSSGKLGTSAAEQLAYLSPEIQRTLYEALGEEIANRTFAETKELRRRLEEAERRDQETARLQAELAELREQGREEDRQKIEQLERRIRDLQAQSWRVVTLEQELTALRERGRKEDRERIADLEREIEELKNRPVERVEVVPDSVQQEIEAWKRRAAEIEQQKRELESKYQATEQLLARYEQKIQQLRQGAPVVQFQVPPALQKIEDEHEARAQRRKLYTKLERAVMDIWTVYHQTGGEVDWIVDEFYRQQRVGPNGMDGFEEVNAFLAKIVDALHAIQRPRLLK</sequence>
<dbReference type="InterPro" id="IPR050336">
    <property type="entry name" value="Chromosome_partition/occlusion"/>
</dbReference>
<dbReference type="InterPro" id="IPR036086">
    <property type="entry name" value="ParB/Sulfiredoxin_sf"/>
</dbReference>
<dbReference type="GO" id="GO:0005694">
    <property type="term" value="C:chromosome"/>
    <property type="evidence" value="ECO:0007669"/>
    <property type="project" value="TreeGrafter"/>
</dbReference>
<evidence type="ECO:0000256" key="1">
    <source>
        <dbReference type="SAM" id="Coils"/>
    </source>
</evidence>
<dbReference type="Gene3D" id="3.90.1530.30">
    <property type="match status" value="1"/>
</dbReference>
<dbReference type="CDD" id="cd16404">
    <property type="entry name" value="pNOB8_ParB_N_like"/>
    <property type="match status" value="1"/>
</dbReference>
<evidence type="ECO:0000259" key="2">
    <source>
        <dbReference type="SMART" id="SM00470"/>
    </source>
</evidence>
<feature type="coiled-coil region" evidence="1">
    <location>
        <begin position="213"/>
        <end position="368"/>
    </location>
</feature>
<dbReference type="GO" id="GO:0045881">
    <property type="term" value="P:positive regulation of sporulation resulting in formation of a cellular spore"/>
    <property type="evidence" value="ECO:0007669"/>
    <property type="project" value="TreeGrafter"/>
</dbReference>
<dbReference type="SMART" id="SM00470">
    <property type="entry name" value="ParB"/>
    <property type="match status" value="1"/>
</dbReference>
<accession>F8ILC7</accession>
<reference evidence="3 4" key="1">
    <citation type="journal article" date="2011" name="J. Bacteriol.">
        <title>Complete Genome Sequence of Alicyclobacillus acidocaldarius Strain Tc-4-1.</title>
        <authorList>
            <person name="Chen Y."/>
            <person name="He Y."/>
            <person name="Zhang B."/>
            <person name="Yang J."/>
            <person name="Li W."/>
            <person name="Dong Z."/>
            <person name="Hu S."/>
        </authorList>
    </citation>
    <scope>NUCLEOTIDE SEQUENCE [LARGE SCALE GENOMIC DNA]</scope>
    <source>
        <strain evidence="3 4">Tc-4-1</strain>
    </source>
</reference>
<dbReference type="SUPFAM" id="SSF110849">
    <property type="entry name" value="ParB/Sulfiredoxin"/>
    <property type="match status" value="1"/>
</dbReference>
<dbReference type="EMBL" id="CP002902">
    <property type="protein sequence ID" value="AEJ43693.1"/>
    <property type="molecule type" value="Genomic_DNA"/>
</dbReference>
<evidence type="ECO:0000313" key="4">
    <source>
        <dbReference type="Proteomes" id="UP000000292"/>
    </source>
</evidence>
<dbReference type="Proteomes" id="UP000000292">
    <property type="component" value="Chromosome"/>
</dbReference>
<feature type="domain" description="ParB-like N-terminal" evidence="2">
    <location>
        <begin position="12"/>
        <end position="100"/>
    </location>
</feature>
<dbReference type="eggNOG" id="COG1475">
    <property type="taxonomic scope" value="Bacteria"/>
</dbReference>
<dbReference type="PANTHER" id="PTHR33375">
    <property type="entry name" value="CHROMOSOME-PARTITIONING PROTEIN PARB-RELATED"/>
    <property type="match status" value="1"/>
</dbReference>
<dbReference type="AlphaFoldDB" id="F8ILC7"/>
<dbReference type="Gene3D" id="1.10.10.2830">
    <property type="match status" value="1"/>
</dbReference>
<reference evidence="4" key="2">
    <citation type="submission" date="2011-06" db="EMBL/GenBank/DDBJ databases">
        <title>The complete genome sequence of Alicyclobacillus acidocaldarius sp. Tc-4-1.</title>
        <authorList>
            <person name="Chen Y."/>
            <person name="He Y."/>
            <person name="Dong Z."/>
            <person name="Hu S."/>
        </authorList>
    </citation>
    <scope>NUCLEOTIDE SEQUENCE [LARGE SCALE GENOMIC DNA]</scope>
    <source>
        <strain evidence="4">Tc-4-1</strain>
    </source>
</reference>
<dbReference type="GO" id="GO:0007059">
    <property type="term" value="P:chromosome segregation"/>
    <property type="evidence" value="ECO:0007669"/>
    <property type="project" value="TreeGrafter"/>
</dbReference>
<dbReference type="SUPFAM" id="SSF109709">
    <property type="entry name" value="KorB DNA-binding domain-like"/>
    <property type="match status" value="1"/>
</dbReference>
<organism evidence="3 4">
    <name type="scientific">Alicyclobacillus acidocaldarius (strain Tc-4-1)</name>
    <name type="common">Bacillus acidocaldarius</name>
    <dbReference type="NCBI Taxonomy" id="1048834"/>
    <lineage>
        <taxon>Bacteria</taxon>
        <taxon>Bacillati</taxon>
        <taxon>Bacillota</taxon>
        <taxon>Bacilli</taxon>
        <taxon>Bacillales</taxon>
        <taxon>Alicyclobacillaceae</taxon>
        <taxon>Alicyclobacillus</taxon>
    </lineage>
</organism>